<dbReference type="RefSeq" id="XP_029241992.1">
    <property type="nucleotide sequence ID" value="XM_029378142.1"/>
</dbReference>
<dbReference type="EMBL" id="MKGL01000022">
    <property type="protein sequence ID" value="RNF11121.1"/>
    <property type="molecule type" value="Genomic_DNA"/>
</dbReference>
<evidence type="ECO:0000313" key="2">
    <source>
        <dbReference type="Proteomes" id="UP000283634"/>
    </source>
</evidence>
<comment type="caution">
    <text evidence="1">The sequence shown here is derived from an EMBL/GenBank/DDBJ whole genome shotgun (WGS) entry which is preliminary data.</text>
</comment>
<keyword evidence="2" id="KW-1185">Reference proteome</keyword>
<dbReference type="Proteomes" id="UP000283634">
    <property type="component" value="Unassembled WGS sequence"/>
</dbReference>
<dbReference type="GeneID" id="40325021"/>
<gene>
    <name evidence="1" type="ORF">TraAM80_01088</name>
</gene>
<evidence type="ECO:0000313" key="1">
    <source>
        <dbReference type="EMBL" id="RNF11121.1"/>
    </source>
</evidence>
<accession>A0A3R7KPQ3</accession>
<reference evidence="1 2" key="1">
    <citation type="journal article" date="2018" name="BMC Genomics">
        <title>Genomic comparison of Trypanosoma conorhini and Trypanosoma rangeli to Trypanosoma cruzi strains of high and low virulence.</title>
        <authorList>
            <person name="Bradwell K.R."/>
            <person name="Koparde V.N."/>
            <person name="Matveyev A.V."/>
            <person name="Serrano M.G."/>
            <person name="Alves J.M."/>
            <person name="Parikh H."/>
            <person name="Huang B."/>
            <person name="Lee V."/>
            <person name="Espinosa-Alvarez O."/>
            <person name="Ortiz P.A."/>
            <person name="Costa-Martins A.G."/>
            <person name="Teixeira M.M."/>
            <person name="Buck G.A."/>
        </authorList>
    </citation>
    <scope>NUCLEOTIDE SEQUENCE [LARGE SCALE GENOMIC DNA]</scope>
    <source>
        <strain evidence="1 2">AM80</strain>
    </source>
</reference>
<name>A0A3R7KPQ3_TRYRA</name>
<dbReference type="AlphaFoldDB" id="A0A3R7KPQ3"/>
<protein>
    <submittedName>
        <fullName evidence="1">Uncharacterized protein</fullName>
    </submittedName>
</protein>
<sequence>MHSAKASFYLAFVSKRWCKGVLRRGWAGQVLLVKSFAIAHKSSLKRALHGVTRCLGDTYSLLDRVTALVSSIEDMLEGERPLSPESGASAPMNLHITMIVAFFQTYTPPWFQP</sequence>
<proteinExistence type="predicted"/>
<organism evidence="1 2">
    <name type="scientific">Trypanosoma rangeli</name>
    <dbReference type="NCBI Taxonomy" id="5698"/>
    <lineage>
        <taxon>Eukaryota</taxon>
        <taxon>Discoba</taxon>
        <taxon>Euglenozoa</taxon>
        <taxon>Kinetoplastea</taxon>
        <taxon>Metakinetoplastina</taxon>
        <taxon>Trypanosomatida</taxon>
        <taxon>Trypanosomatidae</taxon>
        <taxon>Trypanosoma</taxon>
        <taxon>Herpetosoma</taxon>
    </lineage>
</organism>